<sequence>MLKYKILAVLSVVIYFFQPFFIANGGIGADSLSYFEIATDLPYPETNLFPIGYPVLLRLLYEFCNDYFLASRILSLLFTMIILGFSYYKRFYFRESVLLFTGKTLFFVFIQAMSEGPFIFFLYFLFYFLHELFQNDKGKYANALYASLMLISMLLIRYSGVYIFLGFLIAIVLLFSKIKKTNCFKPILLFVFFSGVGITSYLLFNYLYFGSVVGENERALPESGLSIYTIRNIFGLVNLVNPFIGLKPASVSLPSMIFQLLIFILDVGLIVYLFKYYKKAKAGRLYFFHVILWITALVYGICLWVSGWFQQIEEMNVRMMAAANICIFFSFLILYFENESSDKWIWRIACLFFVFHTLYNLKDPGDYLKNRSIIKSQMFKFKDKKYLYNDEKNLVTKTTYHFPLIRKSFEYKHTNKQKGSLKESVAGSLNPKIKWLLNDTVKIKSKVLYTSQLKID</sequence>
<comment type="caution">
    <text evidence="2">The sequence shown here is derived from an EMBL/GenBank/DDBJ whole genome shotgun (WGS) entry which is preliminary data.</text>
</comment>
<dbReference type="STRING" id="363331.RM51_00905"/>
<proteinExistence type="predicted"/>
<dbReference type="EMBL" id="JWTA01000001">
    <property type="protein sequence ID" value="KIC65040.1"/>
    <property type="molecule type" value="Genomic_DNA"/>
</dbReference>
<keyword evidence="1" id="KW-0812">Transmembrane</keyword>
<feature type="transmembrane region" description="Helical" evidence="1">
    <location>
        <begin position="321"/>
        <end position="338"/>
    </location>
</feature>
<keyword evidence="1" id="KW-1133">Transmembrane helix</keyword>
<organism evidence="2 3">
    <name type="scientific">Chryseobacterium taiwanense</name>
    <dbReference type="NCBI Taxonomy" id="363331"/>
    <lineage>
        <taxon>Bacteria</taxon>
        <taxon>Pseudomonadati</taxon>
        <taxon>Bacteroidota</taxon>
        <taxon>Flavobacteriia</taxon>
        <taxon>Flavobacteriales</taxon>
        <taxon>Weeksellaceae</taxon>
        <taxon>Chryseobacterium group</taxon>
        <taxon>Chryseobacterium</taxon>
    </lineage>
</organism>
<feature type="transmembrane region" description="Helical" evidence="1">
    <location>
        <begin position="149"/>
        <end position="175"/>
    </location>
</feature>
<dbReference type="RefSeq" id="WP_039364007.1">
    <property type="nucleotide sequence ID" value="NZ_JWTA01000001.1"/>
</dbReference>
<name>A0A0B4DKU4_9FLAO</name>
<evidence type="ECO:0008006" key="4">
    <source>
        <dbReference type="Google" id="ProtNLM"/>
    </source>
</evidence>
<feature type="transmembrane region" description="Helical" evidence="1">
    <location>
        <begin position="256"/>
        <end position="274"/>
    </location>
</feature>
<evidence type="ECO:0000256" key="1">
    <source>
        <dbReference type="SAM" id="Phobius"/>
    </source>
</evidence>
<keyword evidence="3" id="KW-1185">Reference proteome</keyword>
<feature type="transmembrane region" description="Helical" evidence="1">
    <location>
        <begin position="187"/>
        <end position="209"/>
    </location>
</feature>
<evidence type="ECO:0000313" key="2">
    <source>
        <dbReference type="EMBL" id="KIC65040.1"/>
    </source>
</evidence>
<evidence type="ECO:0000313" key="3">
    <source>
        <dbReference type="Proteomes" id="UP000031167"/>
    </source>
</evidence>
<dbReference type="AlphaFoldDB" id="A0A0B4DKU4"/>
<feature type="transmembrane region" description="Helical" evidence="1">
    <location>
        <begin position="105"/>
        <end position="129"/>
    </location>
</feature>
<accession>A0A0B4DKU4</accession>
<feature type="transmembrane region" description="Helical" evidence="1">
    <location>
        <begin position="67"/>
        <end position="85"/>
    </location>
</feature>
<keyword evidence="1" id="KW-0472">Membrane</keyword>
<protein>
    <recommendedName>
        <fullName evidence="4">Glycosyltransferase RgtA/B/C/D-like domain-containing protein</fullName>
    </recommendedName>
</protein>
<feature type="transmembrane region" description="Helical" evidence="1">
    <location>
        <begin position="286"/>
        <end position="309"/>
    </location>
</feature>
<reference evidence="2 3" key="1">
    <citation type="submission" date="2014-12" db="EMBL/GenBank/DDBJ databases">
        <title>Genome sequencing of Chryseobacterium taiwanense TPW19.</title>
        <authorList>
            <person name="Tan P.W."/>
            <person name="Chan K.-G."/>
        </authorList>
    </citation>
    <scope>NUCLEOTIDE SEQUENCE [LARGE SCALE GENOMIC DNA]</scope>
    <source>
        <strain evidence="2 3">TPW19</strain>
    </source>
</reference>
<dbReference type="Proteomes" id="UP000031167">
    <property type="component" value="Unassembled WGS sequence"/>
</dbReference>
<dbReference type="OrthoDB" id="1217878at2"/>
<gene>
    <name evidence="2" type="ORF">RM51_00905</name>
</gene>